<comment type="caution">
    <text evidence="7">The sequence shown here is derived from an EMBL/GenBank/DDBJ whole genome shotgun (WGS) entry which is preliminary data.</text>
</comment>
<dbReference type="EC" id="3.5.2.9" evidence="7"/>
<dbReference type="InterPro" id="IPR003833">
    <property type="entry name" value="CT_C_D"/>
</dbReference>
<feature type="domain" description="Carboxyltransferase" evidence="6">
    <location>
        <begin position="259"/>
        <end position="533"/>
    </location>
</feature>
<dbReference type="NCBIfam" id="TIGR00370">
    <property type="entry name" value="5-oxoprolinase subunit PxpB"/>
    <property type="match status" value="1"/>
</dbReference>
<dbReference type="PANTHER" id="PTHR43309">
    <property type="entry name" value="5-OXOPROLINASE SUBUNIT C"/>
    <property type="match status" value="1"/>
</dbReference>
<dbReference type="SUPFAM" id="SSF50891">
    <property type="entry name" value="Cyclophilin-like"/>
    <property type="match status" value="2"/>
</dbReference>
<keyword evidence="1" id="KW-0547">Nucleotide-binding</keyword>
<dbReference type="NCBIfam" id="TIGR00724">
    <property type="entry name" value="urea_amlyse_rel"/>
    <property type="match status" value="1"/>
</dbReference>
<dbReference type="SMART" id="SM00796">
    <property type="entry name" value="AHS1"/>
    <property type="match status" value="1"/>
</dbReference>
<evidence type="ECO:0000256" key="1">
    <source>
        <dbReference type="ARBA" id="ARBA00022741"/>
    </source>
</evidence>
<evidence type="ECO:0000256" key="2">
    <source>
        <dbReference type="ARBA" id="ARBA00022801"/>
    </source>
</evidence>
<dbReference type="InterPro" id="IPR003778">
    <property type="entry name" value="CT_A_B"/>
</dbReference>
<dbReference type="Pfam" id="PF02682">
    <property type="entry name" value="CT_C_D"/>
    <property type="match status" value="1"/>
</dbReference>
<accession>A0ABW4L3X8</accession>
<dbReference type="RefSeq" id="WP_388005048.1">
    <property type="nucleotide sequence ID" value="NZ_JBHUEE010000004.1"/>
</dbReference>
<dbReference type="InterPro" id="IPR052708">
    <property type="entry name" value="PxpC"/>
</dbReference>
<feature type="region of interest" description="Disordered" evidence="4">
    <location>
        <begin position="63"/>
        <end position="82"/>
    </location>
</feature>
<dbReference type="SUPFAM" id="SSF160467">
    <property type="entry name" value="PH0987 N-terminal domain-like"/>
    <property type="match status" value="1"/>
</dbReference>
<keyword evidence="8" id="KW-1185">Reference proteome</keyword>
<dbReference type="Proteomes" id="UP001597277">
    <property type="component" value="Unassembled WGS sequence"/>
</dbReference>
<dbReference type="Gene3D" id="3.30.1360.40">
    <property type="match status" value="1"/>
</dbReference>
<evidence type="ECO:0000259" key="6">
    <source>
        <dbReference type="SMART" id="SM00797"/>
    </source>
</evidence>
<protein>
    <submittedName>
        <fullName evidence="7">5-oxoprolinase subunit PxpB</fullName>
        <ecNumber evidence="7">3.5.2.9</ecNumber>
    </submittedName>
</protein>
<evidence type="ECO:0000313" key="8">
    <source>
        <dbReference type="Proteomes" id="UP001597277"/>
    </source>
</evidence>
<sequence>MRALRAGTDAVLVDVADLETALALTSSLRDQLPDGVVEVIPAARTVLLRFDPTVTTARRLADEVRSRPRGRDAPPPASEPLEIPVVYDGADLTEVAQWCGLSPADVVARHTQAVYTVAFTGFAPGFAYLSGGDPVLRVPRRASPRTSIPAGSVAIAGEFSGVYPRSSPGGWRLLGRTDVDLFDVDRDPPALLQPGGRVRFVAVEELPGRRVIATGLGPASRWRTADRQASGDVPGPGLEVTAVAGQALLQDLGRDGVARLGLASSGAMDRGALRRANRRVGNPPQAAAIEVALGGLTLRARGDLVVAVAGARVPLTVEGRQVPSDRAVAVDDGEEIRLGPPETGVYTYLALRGGFDLSPVLGSAARDVLAAVGPEPLAAGDVLAAGGRRADAVPLPEPEPVLPGTHETTTVDVVLGPRADWFSSGALAVLTGQTWTVLPESNRIGRRLTGERALTRVAEGELASEPTGRGALQVPPEGRPVLLAADHPVTGGYPVIAHVAAHDLDLAMQVPPGASIRFRAVDLAQDAEAEEER</sequence>
<dbReference type="PANTHER" id="PTHR43309:SF3">
    <property type="entry name" value="5-OXOPROLINASE SUBUNIT C"/>
    <property type="match status" value="1"/>
</dbReference>
<dbReference type="Gene3D" id="2.40.100.10">
    <property type="entry name" value="Cyclophilin-like"/>
    <property type="match status" value="2"/>
</dbReference>
<dbReference type="SMART" id="SM00797">
    <property type="entry name" value="AHS2"/>
    <property type="match status" value="1"/>
</dbReference>
<proteinExistence type="predicted"/>
<dbReference type="Pfam" id="PF02626">
    <property type="entry name" value="CT_A_B"/>
    <property type="match status" value="1"/>
</dbReference>
<dbReference type="EMBL" id="JBHUEE010000004">
    <property type="protein sequence ID" value="MFD1717874.1"/>
    <property type="molecule type" value="Genomic_DNA"/>
</dbReference>
<evidence type="ECO:0000313" key="7">
    <source>
        <dbReference type="EMBL" id="MFD1717874.1"/>
    </source>
</evidence>
<dbReference type="InterPro" id="IPR029000">
    <property type="entry name" value="Cyclophilin-like_dom_sf"/>
</dbReference>
<keyword evidence="2 7" id="KW-0378">Hydrolase</keyword>
<feature type="compositionally biased region" description="Basic and acidic residues" evidence="4">
    <location>
        <begin position="63"/>
        <end position="72"/>
    </location>
</feature>
<feature type="domain" description="Carboxyltransferase" evidence="5">
    <location>
        <begin position="1"/>
        <end position="192"/>
    </location>
</feature>
<reference evidence="8" key="1">
    <citation type="journal article" date="2019" name="Int. J. Syst. Evol. Microbiol.">
        <title>The Global Catalogue of Microorganisms (GCM) 10K type strain sequencing project: providing services to taxonomists for standard genome sequencing and annotation.</title>
        <authorList>
            <consortium name="The Broad Institute Genomics Platform"/>
            <consortium name="The Broad Institute Genome Sequencing Center for Infectious Disease"/>
            <person name="Wu L."/>
            <person name="Ma J."/>
        </authorList>
    </citation>
    <scope>NUCLEOTIDE SEQUENCE [LARGE SCALE GENOMIC DNA]</scope>
    <source>
        <strain evidence="8">JCM 17130</strain>
    </source>
</reference>
<evidence type="ECO:0000259" key="5">
    <source>
        <dbReference type="SMART" id="SM00796"/>
    </source>
</evidence>
<name>A0ABW4L3X8_9MICO</name>
<gene>
    <name evidence="7" type="primary">pxpB</name>
    <name evidence="7" type="ORF">ACFSE6_08515</name>
</gene>
<keyword evidence="3" id="KW-0067">ATP-binding</keyword>
<dbReference type="GO" id="GO:0017168">
    <property type="term" value="F:5-oxoprolinase (ATP-hydrolyzing) activity"/>
    <property type="evidence" value="ECO:0007669"/>
    <property type="project" value="UniProtKB-EC"/>
</dbReference>
<dbReference type="InterPro" id="IPR010016">
    <property type="entry name" value="PxpB"/>
</dbReference>
<evidence type="ECO:0000256" key="4">
    <source>
        <dbReference type="SAM" id="MobiDB-lite"/>
    </source>
</evidence>
<organism evidence="7 8">
    <name type="scientific">Georgenia deserti</name>
    <dbReference type="NCBI Taxonomy" id="2093781"/>
    <lineage>
        <taxon>Bacteria</taxon>
        <taxon>Bacillati</taxon>
        <taxon>Actinomycetota</taxon>
        <taxon>Actinomycetes</taxon>
        <taxon>Micrococcales</taxon>
        <taxon>Bogoriellaceae</taxon>
        <taxon>Georgenia</taxon>
    </lineage>
</organism>
<evidence type="ECO:0000256" key="3">
    <source>
        <dbReference type="ARBA" id="ARBA00022840"/>
    </source>
</evidence>